<gene>
    <name evidence="1" type="ordered locus">Rmar_1414</name>
</gene>
<dbReference type="InterPro" id="IPR011006">
    <property type="entry name" value="CheY-like_superfamily"/>
</dbReference>
<dbReference type="KEGG" id="rmr:Rmar_1414"/>
<dbReference type="HOGENOM" id="CLU_1685229_0_0_10"/>
<keyword evidence="2" id="KW-1185">Reference proteome</keyword>
<dbReference type="AlphaFoldDB" id="D0MIJ4"/>
<sequence length="156" mass="17372">MKAVNPQASAGSAAEKEPIRSLLNELLAVIQQLQVQLQKVPVEEKTAETLPVVQRLQVADAHWVASLVEIHSAFSGRLLVLEARQPHPDWTRLMQLRREWPLADVPLLVVLQEDNPQVIAEAYQIGADACLVRPVHPAHLLGIALYLLRQGRRRAA</sequence>
<organism evidence="1 2">
    <name type="scientific">Rhodothermus marinus (strain ATCC 43812 / DSM 4252 / R-10)</name>
    <name type="common">Rhodothermus obamensis</name>
    <dbReference type="NCBI Taxonomy" id="518766"/>
    <lineage>
        <taxon>Bacteria</taxon>
        <taxon>Pseudomonadati</taxon>
        <taxon>Rhodothermota</taxon>
        <taxon>Rhodothermia</taxon>
        <taxon>Rhodothermales</taxon>
        <taxon>Rhodothermaceae</taxon>
        <taxon>Rhodothermus</taxon>
    </lineage>
</organism>
<protein>
    <submittedName>
        <fullName evidence="1">Response regulator receiver protein</fullName>
    </submittedName>
</protein>
<dbReference type="eggNOG" id="COG0745">
    <property type="taxonomic scope" value="Bacteria"/>
</dbReference>
<reference evidence="1 2" key="1">
    <citation type="journal article" date="2009" name="Stand. Genomic Sci.">
        <title>Complete genome sequence of Rhodothermus marinus type strain (R-10).</title>
        <authorList>
            <person name="Nolan M."/>
            <person name="Tindall B.J."/>
            <person name="Pomrenke H."/>
            <person name="Lapidus A."/>
            <person name="Copeland A."/>
            <person name="Glavina Del Rio T."/>
            <person name="Lucas S."/>
            <person name="Chen F."/>
            <person name="Tice H."/>
            <person name="Cheng J.F."/>
            <person name="Saunders E."/>
            <person name="Han C."/>
            <person name="Bruce D."/>
            <person name="Goodwin L."/>
            <person name="Chain P."/>
            <person name="Pitluck S."/>
            <person name="Ovchinikova G."/>
            <person name="Pati A."/>
            <person name="Ivanova N."/>
            <person name="Mavromatis K."/>
            <person name="Chen A."/>
            <person name="Palaniappan K."/>
            <person name="Land M."/>
            <person name="Hauser L."/>
            <person name="Chang Y.J."/>
            <person name="Jeffries C.D."/>
            <person name="Brettin T."/>
            <person name="Goker M."/>
            <person name="Bristow J."/>
            <person name="Eisen J.A."/>
            <person name="Markowitz V."/>
            <person name="Hugenholtz P."/>
            <person name="Kyrpides N.C."/>
            <person name="Klenk H.P."/>
            <person name="Detter J.C."/>
        </authorList>
    </citation>
    <scope>NUCLEOTIDE SEQUENCE [LARGE SCALE GENOMIC DNA]</scope>
    <source>
        <strain evidence="2">ATCC 43812 / DSM 4252 / R-10</strain>
    </source>
</reference>
<dbReference type="EMBL" id="CP001807">
    <property type="protein sequence ID" value="ACY48302.1"/>
    <property type="molecule type" value="Genomic_DNA"/>
</dbReference>
<dbReference type="OrthoDB" id="9925619at2"/>
<dbReference type="RefSeq" id="WP_012843913.1">
    <property type="nucleotide sequence ID" value="NC_013501.1"/>
</dbReference>
<evidence type="ECO:0000313" key="2">
    <source>
        <dbReference type="Proteomes" id="UP000002221"/>
    </source>
</evidence>
<dbReference type="Proteomes" id="UP000002221">
    <property type="component" value="Chromosome"/>
</dbReference>
<dbReference type="Gene3D" id="3.40.50.2300">
    <property type="match status" value="1"/>
</dbReference>
<evidence type="ECO:0000313" key="1">
    <source>
        <dbReference type="EMBL" id="ACY48302.1"/>
    </source>
</evidence>
<name>D0MIJ4_RHOM4</name>
<accession>D0MIJ4</accession>
<dbReference type="SUPFAM" id="SSF52172">
    <property type="entry name" value="CheY-like"/>
    <property type="match status" value="1"/>
</dbReference>
<proteinExistence type="predicted"/>